<sequence>MLLKPLLKPEPYRSDCKRFSTPSALTQEFLDATNERERRALNITLDTAVHFADLNGDGRSEYLWVDNKGAVTEVLNLGRPSGGANAAKIQWSAQGTIA</sequence>
<protein>
    <recommendedName>
        <fullName evidence="3">VCBS repeat-containing protein</fullName>
    </recommendedName>
</protein>
<dbReference type="VEuPathDB" id="FungiDB:FVEG_15278"/>
<organism evidence="1 2">
    <name type="scientific">Gibberella moniliformis (strain M3125 / FGSC 7600)</name>
    <name type="common">Maize ear and stalk rot fungus</name>
    <name type="synonym">Fusarium verticillioides</name>
    <dbReference type="NCBI Taxonomy" id="334819"/>
    <lineage>
        <taxon>Eukaryota</taxon>
        <taxon>Fungi</taxon>
        <taxon>Dikarya</taxon>
        <taxon>Ascomycota</taxon>
        <taxon>Pezizomycotina</taxon>
        <taxon>Sordariomycetes</taxon>
        <taxon>Hypocreomycetidae</taxon>
        <taxon>Hypocreales</taxon>
        <taxon>Nectriaceae</taxon>
        <taxon>Fusarium</taxon>
        <taxon>Fusarium fujikuroi species complex</taxon>
    </lineage>
</organism>
<gene>
    <name evidence="1" type="ORF">FVEG_15278</name>
</gene>
<accession>W7LPK7</accession>
<dbReference type="GeneID" id="30072154"/>
<name>W7LPK7_GIBM7</name>
<dbReference type="Proteomes" id="UP000009096">
    <property type="component" value="Chromosome 2"/>
</dbReference>
<dbReference type="EMBL" id="DS022245">
    <property type="protein sequence ID" value="EWG41358.1"/>
    <property type="molecule type" value="Genomic_DNA"/>
</dbReference>
<evidence type="ECO:0000313" key="2">
    <source>
        <dbReference type="Proteomes" id="UP000009096"/>
    </source>
</evidence>
<evidence type="ECO:0008006" key="3">
    <source>
        <dbReference type="Google" id="ProtNLM"/>
    </source>
</evidence>
<evidence type="ECO:0000313" key="1">
    <source>
        <dbReference type="EMBL" id="EWG41358.1"/>
    </source>
</evidence>
<keyword evidence="2" id="KW-1185">Reference proteome</keyword>
<proteinExistence type="predicted"/>
<dbReference type="KEGG" id="fvr:FVEG_15278"/>
<dbReference type="AlphaFoldDB" id="W7LPK7"/>
<dbReference type="RefSeq" id="XP_018747549.1">
    <property type="nucleotide sequence ID" value="XM_018904402.1"/>
</dbReference>
<dbReference type="EMBL" id="CM000579">
    <property type="protein sequence ID" value="EWG41358.1"/>
    <property type="molecule type" value="Genomic_DNA"/>
</dbReference>
<reference evidence="1 2" key="1">
    <citation type="journal article" date="2010" name="Nature">
        <title>Comparative genomics reveals mobile pathogenicity chromosomes in Fusarium.</title>
        <authorList>
            <person name="Ma L.J."/>
            <person name="van der Does H.C."/>
            <person name="Borkovich K.A."/>
            <person name="Coleman J.J."/>
            <person name="Daboussi M.J."/>
            <person name="Di Pietro A."/>
            <person name="Dufresne M."/>
            <person name="Freitag M."/>
            <person name="Grabherr M."/>
            <person name="Henrissat B."/>
            <person name="Houterman P.M."/>
            <person name="Kang S."/>
            <person name="Shim W.B."/>
            <person name="Woloshuk C."/>
            <person name="Xie X."/>
            <person name="Xu J.R."/>
            <person name="Antoniw J."/>
            <person name="Baker S.E."/>
            <person name="Bluhm B.H."/>
            <person name="Breakspear A."/>
            <person name="Brown D.W."/>
            <person name="Butchko R.A."/>
            <person name="Chapman S."/>
            <person name="Coulson R."/>
            <person name="Coutinho P.M."/>
            <person name="Danchin E.G."/>
            <person name="Diener A."/>
            <person name="Gale L.R."/>
            <person name="Gardiner D.M."/>
            <person name="Goff S."/>
            <person name="Hammond-Kosack K.E."/>
            <person name="Hilburn K."/>
            <person name="Hua-Van A."/>
            <person name="Jonkers W."/>
            <person name="Kazan K."/>
            <person name="Kodira C.D."/>
            <person name="Koehrsen M."/>
            <person name="Kumar L."/>
            <person name="Lee Y.H."/>
            <person name="Li L."/>
            <person name="Manners J.M."/>
            <person name="Miranda-Saavedra D."/>
            <person name="Mukherjee M."/>
            <person name="Park G."/>
            <person name="Park J."/>
            <person name="Park S.Y."/>
            <person name="Proctor R.H."/>
            <person name="Regev A."/>
            <person name="Ruiz-Roldan M.C."/>
            <person name="Sain D."/>
            <person name="Sakthikumar S."/>
            <person name="Sykes S."/>
            <person name="Schwartz D.C."/>
            <person name="Turgeon B.G."/>
            <person name="Wapinski I."/>
            <person name="Yoder O."/>
            <person name="Young S."/>
            <person name="Zeng Q."/>
            <person name="Zhou S."/>
            <person name="Galagan J."/>
            <person name="Cuomo C.A."/>
            <person name="Kistler H.C."/>
            <person name="Rep M."/>
        </authorList>
    </citation>
    <scope>NUCLEOTIDE SEQUENCE [LARGE SCALE GENOMIC DNA]</scope>
    <source>
        <strain evidence="2">M3125 / FGSC 7600</strain>
    </source>
</reference>